<dbReference type="InterPro" id="IPR003593">
    <property type="entry name" value="AAA+_ATPase"/>
</dbReference>
<dbReference type="InterPro" id="IPR003439">
    <property type="entry name" value="ABC_transporter-like_ATP-bd"/>
</dbReference>
<keyword evidence="4 6" id="KW-0067">ATP-binding</keyword>
<evidence type="ECO:0000259" key="5">
    <source>
        <dbReference type="PROSITE" id="PS50893"/>
    </source>
</evidence>
<evidence type="ECO:0000256" key="1">
    <source>
        <dbReference type="ARBA" id="ARBA00022448"/>
    </source>
</evidence>
<evidence type="ECO:0000256" key="2">
    <source>
        <dbReference type="ARBA" id="ARBA00022475"/>
    </source>
</evidence>
<dbReference type="GO" id="GO:0016887">
    <property type="term" value="F:ATP hydrolysis activity"/>
    <property type="evidence" value="ECO:0007669"/>
    <property type="project" value="InterPro"/>
</dbReference>
<protein>
    <submittedName>
        <fullName evidence="6">Molybdate transport system ATP-binding protein</fullName>
    </submittedName>
</protein>
<accession>A0A2T0XK92</accession>
<feature type="domain" description="ABC transporter" evidence="5">
    <location>
        <begin position="1"/>
        <end position="222"/>
    </location>
</feature>
<evidence type="ECO:0000256" key="4">
    <source>
        <dbReference type="ARBA" id="ARBA00022840"/>
    </source>
</evidence>
<dbReference type="RefSeq" id="WP_106226659.1">
    <property type="nucleotide sequence ID" value="NZ_PVTV01000011.1"/>
</dbReference>
<evidence type="ECO:0000313" key="7">
    <source>
        <dbReference type="Proteomes" id="UP000238308"/>
    </source>
</evidence>
<gene>
    <name evidence="6" type="ORF">BCM14_0797</name>
</gene>
<dbReference type="InterPro" id="IPR050093">
    <property type="entry name" value="ABC_SmlMolc_Importer"/>
</dbReference>
<keyword evidence="1" id="KW-0813">Transport</keyword>
<sequence>MSLIDVSVRKTLASDSGEFELNVTFQSDSRRIVLLGPSGAGKSLTLRIIAGLIRPDDGRIAVNGRVYFDKKYQVQLPARKRKTGFLFQDYALFPHLTVRQNIAFGLHQGWMNPGKQESAPEVVDWIKTFELEAVALNYPHQISGGQKQRVALARALVANPHILLLDEPFAALDQDLRGRMREEVSLLQKKLNIPMITITHDEQDAQVLGDHVIRLASGRVQT</sequence>
<dbReference type="GO" id="GO:0005524">
    <property type="term" value="F:ATP binding"/>
    <property type="evidence" value="ECO:0007669"/>
    <property type="project" value="UniProtKB-KW"/>
</dbReference>
<dbReference type="InterPro" id="IPR027417">
    <property type="entry name" value="P-loop_NTPase"/>
</dbReference>
<name>A0A2T0XK92_9BURK</name>
<reference evidence="6 7" key="1">
    <citation type="submission" date="2018-03" db="EMBL/GenBank/DDBJ databases">
        <title>Genomic Encyclopedia of Type Strains, Phase III (KMG-III): the genomes of soil and plant-associated and newly described type strains.</title>
        <authorList>
            <person name="Whitman W."/>
        </authorList>
    </citation>
    <scope>NUCLEOTIDE SEQUENCE [LARGE SCALE GENOMIC DNA]</scope>
    <source>
        <strain evidence="6 7">MWH-P2sevCIIIb</strain>
    </source>
</reference>
<dbReference type="PROSITE" id="PS50893">
    <property type="entry name" value="ABC_TRANSPORTER_2"/>
    <property type="match status" value="1"/>
</dbReference>
<dbReference type="Gene3D" id="3.40.50.300">
    <property type="entry name" value="P-loop containing nucleotide triphosphate hydrolases"/>
    <property type="match status" value="1"/>
</dbReference>
<dbReference type="InterPro" id="IPR017871">
    <property type="entry name" value="ABC_transporter-like_CS"/>
</dbReference>
<dbReference type="PANTHER" id="PTHR42781">
    <property type="entry name" value="SPERMIDINE/PUTRESCINE IMPORT ATP-BINDING PROTEIN POTA"/>
    <property type="match status" value="1"/>
</dbReference>
<organism evidence="6 7">
    <name type="scientific">Jezberella montanilacus</name>
    <dbReference type="NCBI Taxonomy" id="323426"/>
    <lineage>
        <taxon>Bacteria</taxon>
        <taxon>Pseudomonadati</taxon>
        <taxon>Pseudomonadota</taxon>
        <taxon>Betaproteobacteria</taxon>
        <taxon>Burkholderiales</taxon>
        <taxon>Alcaligenaceae</taxon>
        <taxon>Jezberella</taxon>
    </lineage>
</organism>
<dbReference type="OrthoDB" id="5298774at2"/>
<dbReference type="Proteomes" id="UP000238308">
    <property type="component" value="Unassembled WGS sequence"/>
</dbReference>
<proteinExistence type="predicted"/>
<evidence type="ECO:0000313" key="6">
    <source>
        <dbReference type="EMBL" id="PRY99353.1"/>
    </source>
</evidence>
<dbReference type="SUPFAM" id="SSF52540">
    <property type="entry name" value="P-loop containing nucleoside triphosphate hydrolases"/>
    <property type="match status" value="1"/>
</dbReference>
<dbReference type="EMBL" id="PVTV01000011">
    <property type="protein sequence ID" value="PRY99353.1"/>
    <property type="molecule type" value="Genomic_DNA"/>
</dbReference>
<comment type="caution">
    <text evidence="6">The sequence shown here is derived from an EMBL/GenBank/DDBJ whole genome shotgun (WGS) entry which is preliminary data.</text>
</comment>
<keyword evidence="3" id="KW-0547">Nucleotide-binding</keyword>
<keyword evidence="7" id="KW-1185">Reference proteome</keyword>
<dbReference type="AlphaFoldDB" id="A0A2T0XK92"/>
<keyword evidence="2" id="KW-1003">Cell membrane</keyword>
<dbReference type="PROSITE" id="PS00211">
    <property type="entry name" value="ABC_TRANSPORTER_1"/>
    <property type="match status" value="1"/>
</dbReference>
<dbReference type="SMART" id="SM00382">
    <property type="entry name" value="AAA"/>
    <property type="match status" value="1"/>
</dbReference>
<keyword evidence="2" id="KW-0472">Membrane</keyword>
<evidence type="ECO:0000256" key="3">
    <source>
        <dbReference type="ARBA" id="ARBA00022741"/>
    </source>
</evidence>
<dbReference type="Pfam" id="PF00005">
    <property type="entry name" value="ABC_tran"/>
    <property type="match status" value="1"/>
</dbReference>
<dbReference type="PANTHER" id="PTHR42781:SF4">
    <property type="entry name" value="SPERMIDINE_PUTRESCINE IMPORT ATP-BINDING PROTEIN POTA"/>
    <property type="match status" value="1"/>
</dbReference>